<evidence type="ECO:0000313" key="2">
    <source>
        <dbReference type="EMBL" id="GAA3723923.1"/>
    </source>
</evidence>
<comment type="caution">
    <text evidence="2">The sequence shown here is derived from an EMBL/GenBank/DDBJ whole genome shotgun (WGS) entry which is preliminary data.</text>
</comment>
<feature type="region of interest" description="Disordered" evidence="1">
    <location>
        <begin position="1"/>
        <end position="39"/>
    </location>
</feature>
<dbReference type="EMBL" id="BAABDD010000001">
    <property type="protein sequence ID" value="GAA3723923.1"/>
    <property type="molecule type" value="Genomic_DNA"/>
</dbReference>
<dbReference type="Proteomes" id="UP001500908">
    <property type="component" value="Unassembled WGS sequence"/>
</dbReference>
<sequence length="54" mass="5966">MEWISPAPTVSWPMRPERQAGHVPPAGHRNAAGRPRPRGQIFREKIGAVTPGKQ</sequence>
<keyword evidence="3" id="KW-1185">Reference proteome</keyword>
<proteinExistence type="predicted"/>
<evidence type="ECO:0000256" key="1">
    <source>
        <dbReference type="SAM" id="MobiDB-lite"/>
    </source>
</evidence>
<organism evidence="2 3">
    <name type="scientific">Salinactinospora qingdaonensis</name>
    <dbReference type="NCBI Taxonomy" id="702744"/>
    <lineage>
        <taxon>Bacteria</taxon>
        <taxon>Bacillati</taxon>
        <taxon>Actinomycetota</taxon>
        <taxon>Actinomycetes</taxon>
        <taxon>Streptosporangiales</taxon>
        <taxon>Nocardiopsidaceae</taxon>
        <taxon>Salinactinospora</taxon>
    </lineage>
</organism>
<accession>A0ABP7ESS3</accession>
<gene>
    <name evidence="2" type="ORF">GCM10022402_00690</name>
</gene>
<protein>
    <submittedName>
        <fullName evidence="2">Uncharacterized protein</fullName>
    </submittedName>
</protein>
<reference evidence="3" key="1">
    <citation type="journal article" date="2019" name="Int. J. Syst. Evol. Microbiol.">
        <title>The Global Catalogue of Microorganisms (GCM) 10K type strain sequencing project: providing services to taxonomists for standard genome sequencing and annotation.</title>
        <authorList>
            <consortium name="The Broad Institute Genomics Platform"/>
            <consortium name="The Broad Institute Genome Sequencing Center for Infectious Disease"/>
            <person name="Wu L."/>
            <person name="Ma J."/>
        </authorList>
    </citation>
    <scope>NUCLEOTIDE SEQUENCE [LARGE SCALE GENOMIC DNA]</scope>
    <source>
        <strain evidence="3">JCM 17137</strain>
    </source>
</reference>
<evidence type="ECO:0000313" key="3">
    <source>
        <dbReference type="Proteomes" id="UP001500908"/>
    </source>
</evidence>
<name>A0ABP7ESS3_9ACTN</name>